<evidence type="ECO:0000256" key="5">
    <source>
        <dbReference type="ARBA" id="ARBA00022777"/>
    </source>
</evidence>
<protein>
    <recommendedName>
        <fullName evidence="2">histidine kinase</fullName>
        <ecNumber evidence="2">2.7.13.3</ecNumber>
    </recommendedName>
</protein>
<dbReference type="InterPro" id="IPR036890">
    <property type="entry name" value="HATPase_C_sf"/>
</dbReference>
<evidence type="ECO:0000256" key="1">
    <source>
        <dbReference type="ARBA" id="ARBA00000085"/>
    </source>
</evidence>
<evidence type="ECO:0000256" key="6">
    <source>
        <dbReference type="ARBA" id="ARBA00022840"/>
    </source>
</evidence>
<name>A0A9Y1FM14_9ARCH</name>
<dbReference type="PANTHER" id="PTHR44936:SF10">
    <property type="entry name" value="SENSOR PROTEIN RSTB"/>
    <property type="match status" value="1"/>
</dbReference>
<keyword evidence="7" id="KW-0812">Transmembrane</keyword>
<dbReference type="InterPro" id="IPR003594">
    <property type="entry name" value="HATPase_dom"/>
</dbReference>
<comment type="catalytic activity">
    <reaction evidence="1">
        <text>ATP + protein L-histidine = ADP + protein N-phospho-L-histidine.</text>
        <dbReference type="EC" id="2.7.13.3"/>
    </reaction>
</comment>
<feature type="transmembrane region" description="Helical" evidence="7">
    <location>
        <begin position="202"/>
        <end position="223"/>
    </location>
</feature>
<dbReference type="SMART" id="SM00387">
    <property type="entry name" value="HATPase_c"/>
    <property type="match status" value="1"/>
</dbReference>
<dbReference type="GO" id="GO:0005524">
    <property type="term" value="F:ATP binding"/>
    <property type="evidence" value="ECO:0007669"/>
    <property type="project" value="UniProtKB-KW"/>
</dbReference>
<keyword evidence="5" id="KW-0418">Kinase</keyword>
<feature type="transmembrane region" description="Helical" evidence="7">
    <location>
        <begin position="70"/>
        <end position="89"/>
    </location>
</feature>
<dbReference type="InterPro" id="IPR050980">
    <property type="entry name" value="2C_sensor_his_kinase"/>
</dbReference>
<feature type="transmembrane region" description="Helical" evidence="7">
    <location>
        <begin position="134"/>
        <end position="157"/>
    </location>
</feature>
<proteinExistence type="predicted"/>
<evidence type="ECO:0000256" key="4">
    <source>
        <dbReference type="ARBA" id="ARBA00022741"/>
    </source>
</evidence>
<dbReference type="GO" id="GO:0004673">
    <property type="term" value="F:protein histidine kinase activity"/>
    <property type="evidence" value="ECO:0007669"/>
    <property type="project" value="UniProtKB-EC"/>
</dbReference>
<feature type="transmembrane region" description="Helical" evidence="7">
    <location>
        <begin position="38"/>
        <end position="58"/>
    </location>
</feature>
<evidence type="ECO:0000256" key="3">
    <source>
        <dbReference type="ARBA" id="ARBA00022679"/>
    </source>
</evidence>
<dbReference type="Gene3D" id="3.30.565.10">
    <property type="entry name" value="Histidine kinase-like ATPase, C-terminal domain"/>
    <property type="match status" value="1"/>
</dbReference>
<keyword evidence="6" id="KW-0067">ATP-binding</keyword>
<dbReference type="Pfam" id="PF17159">
    <property type="entry name" value="MASE3"/>
    <property type="match status" value="1"/>
</dbReference>
<dbReference type="EC" id="2.7.13.3" evidence="2"/>
<dbReference type="PANTHER" id="PTHR44936">
    <property type="entry name" value="SENSOR PROTEIN CREC"/>
    <property type="match status" value="1"/>
</dbReference>
<keyword evidence="3" id="KW-0808">Transferase</keyword>
<reference evidence="9" key="1">
    <citation type="journal article" date="2022" name="Nat. Microbiol.">
        <title>Unique mobile elements and scalable gene flow at the prokaryote-eukaryote boundary revealed by circularized Asgard archaea genomes.</title>
        <authorList>
            <person name="Wu F."/>
            <person name="Speth D.R."/>
            <person name="Philosof A."/>
            <person name="Cremiere A."/>
            <person name="Narayanan A."/>
            <person name="Barco R.A."/>
            <person name="Connon S.A."/>
            <person name="Amend J.P."/>
            <person name="Antoshechkin I.A."/>
            <person name="Orphan V.J."/>
        </authorList>
    </citation>
    <scope>NUCLEOTIDE SEQUENCE</scope>
    <source>
        <strain evidence="9">PM71</strain>
    </source>
</reference>
<evidence type="ECO:0000259" key="8">
    <source>
        <dbReference type="SMART" id="SM00387"/>
    </source>
</evidence>
<dbReference type="AlphaFoldDB" id="A0A9Y1FM14"/>
<dbReference type="Pfam" id="PF02518">
    <property type="entry name" value="HATPase_c"/>
    <property type="match status" value="1"/>
</dbReference>
<feature type="transmembrane region" description="Helical" evidence="7">
    <location>
        <begin position="169"/>
        <end position="190"/>
    </location>
</feature>
<dbReference type="EMBL" id="CP084166">
    <property type="protein sequence ID" value="UJG41399.1"/>
    <property type="molecule type" value="Genomic_DNA"/>
</dbReference>
<feature type="transmembrane region" description="Helical" evidence="7">
    <location>
        <begin position="12"/>
        <end position="32"/>
    </location>
</feature>
<evidence type="ECO:0000313" key="9">
    <source>
        <dbReference type="EMBL" id="UJG41399.1"/>
    </source>
</evidence>
<accession>A0A9Y1FM14</accession>
<feature type="domain" description="Histidine kinase/HSP90-like ATPase" evidence="8">
    <location>
        <begin position="368"/>
        <end position="472"/>
    </location>
</feature>
<organism evidence="9">
    <name type="scientific">Candidatus Heimdallarchaeum aukensis</name>
    <dbReference type="NCBI Taxonomy" id="2876573"/>
    <lineage>
        <taxon>Archaea</taxon>
        <taxon>Promethearchaeati</taxon>
        <taxon>Candidatus Heimdallarchaeota</taxon>
        <taxon>Candidatus Heimdallarchaeia (ex Rinke et al. 2021) (nom. nud.)</taxon>
        <taxon>Candidatus Heimdallarchaeales</taxon>
        <taxon>Candidatus Heimdallarchaeaceae</taxon>
        <taxon>Candidatus Heimdallarchaeum</taxon>
    </lineage>
</organism>
<keyword evidence="7" id="KW-0472">Membrane</keyword>
<evidence type="ECO:0000256" key="2">
    <source>
        <dbReference type="ARBA" id="ARBA00012438"/>
    </source>
</evidence>
<sequence>MQSILNLYKKDYVKYLLIFTASVSVITGLFFLSNFNFLLFHIFVEISIIISIIFISIISWYGRKFLSTDFLLILGISKIFVALVEFLHVVSYKGMNIIYGYDANLPTSLWILARYLDALTFVMIFAFTKKKIKLLHIMIGYSIVTGTMIFLIFARIFPTCYIEGEGLTLFKIISEYIISFLFIVTCFLIYKFRLFTPKIRRLIIFSLIFNTIGEIFFTFYVSVYGISNVFGHLSLFVSMGFLFVVFVKEGIQNPYNLIFKELIEKNEKIKLMNRTHKIIYSLIKHDLRNRLSAAIGFFEIYNEEKIDPYFQKGMENLELALVEMENISSILTEELTDIVYVLDIGKELDDIIKKFNVKIVKEGDCKARANKTLISVIYNIILNGVTHGSATLVRLKILSRNKTCIIRISNNGLKIKEEIVNSLFVETIQKGDRTSMGLFISNKLISLLGGKITLVSNEEGNVTFEIEVPKCPNNKK</sequence>
<dbReference type="SUPFAM" id="SSF55874">
    <property type="entry name" value="ATPase domain of HSP90 chaperone/DNA topoisomerase II/histidine kinase"/>
    <property type="match status" value="1"/>
</dbReference>
<dbReference type="Proteomes" id="UP001201020">
    <property type="component" value="Chromosome"/>
</dbReference>
<dbReference type="InterPro" id="IPR033425">
    <property type="entry name" value="MASE3"/>
</dbReference>
<evidence type="ECO:0000256" key="7">
    <source>
        <dbReference type="SAM" id="Phobius"/>
    </source>
</evidence>
<feature type="transmembrane region" description="Helical" evidence="7">
    <location>
        <begin position="229"/>
        <end position="247"/>
    </location>
</feature>
<feature type="transmembrane region" description="Helical" evidence="7">
    <location>
        <begin position="109"/>
        <end position="127"/>
    </location>
</feature>
<keyword evidence="4" id="KW-0547">Nucleotide-binding</keyword>
<keyword evidence="7" id="KW-1133">Transmembrane helix</keyword>
<gene>
    <name evidence="9" type="ORF">K9W45_02795</name>
</gene>